<organism evidence="1 2">
    <name type="scientific">Cyclobacterium xiamenense</name>
    <dbReference type="NCBI Taxonomy" id="1297121"/>
    <lineage>
        <taxon>Bacteria</taxon>
        <taxon>Pseudomonadati</taxon>
        <taxon>Bacteroidota</taxon>
        <taxon>Cytophagia</taxon>
        <taxon>Cytophagales</taxon>
        <taxon>Cyclobacteriaceae</taxon>
        <taxon>Cyclobacterium</taxon>
    </lineage>
</organism>
<evidence type="ECO:0000313" key="1">
    <source>
        <dbReference type="EMBL" id="SEI93847.1"/>
    </source>
</evidence>
<gene>
    <name evidence="1" type="ORF">SAMN05192553_101931</name>
</gene>
<protein>
    <recommendedName>
        <fullName evidence="3">PIN domain-containing protein</fullName>
    </recommendedName>
</protein>
<reference evidence="2" key="1">
    <citation type="submission" date="2016-10" db="EMBL/GenBank/DDBJ databases">
        <authorList>
            <person name="Varghese N."/>
            <person name="Submissions S."/>
        </authorList>
    </citation>
    <scope>NUCLEOTIDE SEQUENCE [LARGE SCALE GENOMIC DNA]</scope>
    <source>
        <strain evidence="2">IBRC-M 10761</strain>
    </source>
</reference>
<dbReference type="AlphaFoldDB" id="A0A1H6UW32"/>
<keyword evidence="2" id="KW-1185">Reference proteome</keyword>
<dbReference type="EMBL" id="FNZH01000001">
    <property type="protein sequence ID" value="SEI93847.1"/>
    <property type="molecule type" value="Genomic_DNA"/>
</dbReference>
<evidence type="ECO:0008006" key="3">
    <source>
        <dbReference type="Google" id="ProtNLM"/>
    </source>
</evidence>
<name>A0A1H6UW32_9BACT</name>
<accession>A0A1H6UW32</accession>
<sequence>MSGNRIILDTNIFLYLLSTEIARSVYFNCDKKNL</sequence>
<dbReference type="Proteomes" id="UP000199403">
    <property type="component" value="Unassembled WGS sequence"/>
</dbReference>
<evidence type="ECO:0000313" key="2">
    <source>
        <dbReference type="Proteomes" id="UP000199403"/>
    </source>
</evidence>
<proteinExistence type="predicted"/>